<evidence type="ECO:0000313" key="1">
    <source>
        <dbReference type="EnsemblMetazoa" id="CLYHEMP008546.1"/>
    </source>
</evidence>
<evidence type="ECO:0000313" key="2">
    <source>
        <dbReference type="Proteomes" id="UP000594262"/>
    </source>
</evidence>
<dbReference type="Proteomes" id="UP000594262">
    <property type="component" value="Unplaced"/>
</dbReference>
<name>A0A7M5WS31_9CNID</name>
<protein>
    <submittedName>
        <fullName evidence="1">Uncharacterized protein</fullName>
    </submittedName>
</protein>
<organism evidence="1 2">
    <name type="scientific">Clytia hemisphaerica</name>
    <dbReference type="NCBI Taxonomy" id="252671"/>
    <lineage>
        <taxon>Eukaryota</taxon>
        <taxon>Metazoa</taxon>
        <taxon>Cnidaria</taxon>
        <taxon>Hydrozoa</taxon>
        <taxon>Hydroidolina</taxon>
        <taxon>Leptothecata</taxon>
        <taxon>Obeliida</taxon>
        <taxon>Clytiidae</taxon>
        <taxon>Clytia</taxon>
    </lineage>
</organism>
<proteinExistence type="predicted"/>
<reference evidence="1" key="1">
    <citation type="submission" date="2021-01" db="UniProtKB">
        <authorList>
            <consortium name="EnsemblMetazoa"/>
        </authorList>
    </citation>
    <scope>IDENTIFICATION</scope>
</reference>
<accession>A0A7M5WS31</accession>
<keyword evidence="2" id="KW-1185">Reference proteome</keyword>
<sequence>METSEDKNKNLMAAKIPRKKQRLNIEKVANDLEEFKQNSCCERKCHEGFSAFQVTRIREQFWEKDEEQQNTFIINFLRSQRFSHALVFHIDRVVCQKFWFFVIAYQSLDSIENAMPF</sequence>
<dbReference type="EnsemblMetazoa" id="CLYHEMT008546.1">
    <property type="protein sequence ID" value="CLYHEMP008546.1"/>
    <property type="gene ID" value="CLYHEMG008546"/>
</dbReference>
<dbReference type="AlphaFoldDB" id="A0A7M5WS31"/>